<evidence type="ECO:0000313" key="5">
    <source>
        <dbReference type="Proteomes" id="UP001310386"/>
    </source>
</evidence>
<protein>
    <submittedName>
        <fullName evidence="4">DNA-processing protein DprA</fullName>
    </submittedName>
</protein>
<evidence type="ECO:0000259" key="2">
    <source>
        <dbReference type="Pfam" id="PF02481"/>
    </source>
</evidence>
<proteinExistence type="inferred from homology"/>
<sequence length="362" mass="39430">MDARSILFGLHELPGFGWRSIQKLLHRVPDLTNLLQRGWNQQELSGLQPDKLKALKDNFHMDFVASRLNKYAEAGIRFVTVLDEAYPALLKQTAKPPWVLYYRGNDRLLQASAIAVVGTRTPTTYGKKAAERLSRELSDAGLTVVSGLARGIDSSAHLGALQGKGSTIAVLGTGPDIVYPPENKSLYREIAEKGLILSEFPLGTSPHPGLFPLRNRIIAGISLGTVVVEAALKSGSLITADQALEESREVFAVPGPITSPKSLGALSLIKQGAKLVTGAEDILEEYGVLPAANSAAATGYRNTSMRTEEERLILGLMREEPISFDDLLERSHFQFGHLHSVLLSLLMKKEIEQLPGSMYVIL</sequence>
<gene>
    <name evidence="4" type="primary">dprA</name>
    <name evidence="4" type="ORF">VF724_05815</name>
</gene>
<evidence type="ECO:0000313" key="4">
    <source>
        <dbReference type="EMBL" id="MEB3101177.1"/>
    </source>
</evidence>
<dbReference type="Pfam" id="PF17782">
    <property type="entry name" value="WHD_DprA"/>
    <property type="match status" value="1"/>
</dbReference>
<evidence type="ECO:0000259" key="3">
    <source>
        <dbReference type="Pfam" id="PF17782"/>
    </source>
</evidence>
<dbReference type="InterPro" id="IPR057666">
    <property type="entry name" value="DrpA_SLOG"/>
</dbReference>
<feature type="domain" description="DprA winged helix" evidence="3">
    <location>
        <begin position="306"/>
        <end position="356"/>
    </location>
</feature>
<dbReference type="InterPro" id="IPR036388">
    <property type="entry name" value="WH-like_DNA-bd_sf"/>
</dbReference>
<dbReference type="PANTHER" id="PTHR43022">
    <property type="entry name" value="PROTEIN SMF"/>
    <property type="match status" value="1"/>
</dbReference>
<comment type="caution">
    <text evidence="4">The sequence shown here is derived from an EMBL/GenBank/DDBJ whole genome shotgun (WGS) entry which is preliminary data.</text>
</comment>
<evidence type="ECO:0000256" key="1">
    <source>
        <dbReference type="ARBA" id="ARBA00006525"/>
    </source>
</evidence>
<dbReference type="SUPFAM" id="SSF102405">
    <property type="entry name" value="MCP/YpsA-like"/>
    <property type="match status" value="1"/>
</dbReference>
<dbReference type="Gene3D" id="3.40.50.450">
    <property type="match status" value="1"/>
</dbReference>
<dbReference type="NCBIfam" id="TIGR00732">
    <property type="entry name" value="dprA"/>
    <property type="match status" value="1"/>
</dbReference>
<dbReference type="Pfam" id="PF02481">
    <property type="entry name" value="DNA_processg_A"/>
    <property type="match status" value="1"/>
</dbReference>
<organism evidence="4 5">
    <name type="scientific">Ferviditalea candida</name>
    <dbReference type="NCBI Taxonomy" id="3108399"/>
    <lineage>
        <taxon>Bacteria</taxon>
        <taxon>Bacillati</taxon>
        <taxon>Bacillota</taxon>
        <taxon>Bacilli</taxon>
        <taxon>Bacillales</taxon>
        <taxon>Paenibacillaceae</taxon>
        <taxon>Ferviditalea</taxon>
    </lineage>
</organism>
<dbReference type="RefSeq" id="WP_371753292.1">
    <property type="nucleotide sequence ID" value="NZ_JAYJLD010000006.1"/>
</dbReference>
<reference evidence="4" key="1">
    <citation type="submission" date="2023-12" db="EMBL/GenBank/DDBJ databases">
        <title>Fervidustalea candida gen. nov., sp. nov., a novel member of the family Paenibacillaceae isolated from a geothermal area.</title>
        <authorList>
            <person name="Li W.-J."/>
            <person name="Jiao J.-Y."/>
            <person name="Chen Y."/>
        </authorList>
    </citation>
    <scope>NUCLEOTIDE SEQUENCE</scope>
    <source>
        <strain evidence="4">SYSU GA230002</strain>
    </source>
</reference>
<feature type="domain" description="Smf/DprA SLOG" evidence="2">
    <location>
        <begin position="78"/>
        <end position="286"/>
    </location>
</feature>
<name>A0ABU5ZH44_9BACL</name>
<dbReference type="InterPro" id="IPR041614">
    <property type="entry name" value="DprA_WH"/>
</dbReference>
<comment type="similarity">
    <text evidence="1">Belongs to the DprA/Smf family.</text>
</comment>
<dbReference type="Gene3D" id="1.10.10.10">
    <property type="entry name" value="Winged helix-like DNA-binding domain superfamily/Winged helix DNA-binding domain"/>
    <property type="match status" value="1"/>
</dbReference>
<dbReference type="PANTHER" id="PTHR43022:SF1">
    <property type="entry name" value="PROTEIN SMF"/>
    <property type="match status" value="1"/>
</dbReference>
<dbReference type="Proteomes" id="UP001310386">
    <property type="component" value="Unassembled WGS sequence"/>
</dbReference>
<keyword evidence="5" id="KW-1185">Reference proteome</keyword>
<dbReference type="InterPro" id="IPR003488">
    <property type="entry name" value="DprA"/>
</dbReference>
<dbReference type="EMBL" id="JAYJLD010000006">
    <property type="protein sequence ID" value="MEB3101177.1"/>
    <property type="molecule type" value="Genomic_DNA"/>
</dbReference>
<accession>A0ABU5ZH44</accession>